<dbReference type="AlphaFoldDB" id="A0A7D9H831"/>
<keyword evidence="2" id="KW-0675">Receptor</keyword>
<keyword evidence="2" id="KW-0418">Kinase</keyword>
<dbReference type="InterPro" id="IPR000488">
    <property type="entry name" value="Death_dom"/>
</dbReference>
<dbReference type="EMBL" id="CACRXK020000033">
    <property type="protein sequence ID" value="CAB3977177.1"/>
    <property type="molecule type" value="Genomic_DNA"/>
</dbReference>
<dbReference type="Gene3D" id="1.10.533.10">
    <property type="entry name" value="Death Domain, Fas"/>
    <property type="match status" value="1"/>
</dbReference>
<reference evidence="2" key="1">
    <citation type="submission" date="2020-04" db="EMBL/GenBank/DDBJ databases">
        <authorList>
            <person name="Alioto T."/>
            <person name="Alioto T."/>
            <person name="Gomez Garrido J."/>
        </authorList>
    </citation>
    <scope>NUCLEOTIDE SEQUENCE</scope>
    <source>
        <strain evidence="2">A484AB</strain>
    </source>
</reference>
<dbReference type="PROSITE" id="PS50017">
    <property type="entry name" value="DEATH_DOMAIN"/>
    <property type="match status" value="1"/>
</dbReference>
<keyword evidence="2" id="KW-0808">Transferase</keyword>
<dbReference type="SMART" id="SM00005">
    <property type="entry name" value="DEATH"/>
    <property type="match status" value="1"/>
</dbReference>
<accession>A0A7D9H831</accession>
<dbReference type="GO" id="GO:0016301">
    <property type="term" value="F:kinase activity"/>
    <property type="evidence" value="ECO:0007669"/>
    <property type="project" value="UniProtKB-KW"/>
</dbReference>
<dbReference type="CDD" id="cd01670">
    <property type="entry name" value="Death"/>
    <property type="match status" value="1"/>
</dbReference>
<sequence>MERYKKYFNITRPLQKGKRMAEAINYKEAKEEMEKHFQFVAKEIGRDWKKLGRKLKRITKAIIDNIDDEFQSTEEKAYQVLMRWYQANGQAGATKEVLIKALQAIDKTSIAEELVYRDHCDPSYDGSGNYSNQLNKTSSIQEKIQECAKSPLSPTYNLTPPPSPFPTPNGFNFERFDKELDKMLKYCQKTVAECDRCAFGHMLKVLAHLRELNEIIMVSRNSHERNDDDAPEIAEIKLADRIRSTHIEETMKLITIISSEPEATRVMSDATPRRCTSEIHLPPRSDTDGSAVKASRDIVISSPILSCKNTIQSRDSTPRHNRICGDLMKPKEPEEPHVITRCSDCGSCLHSGSCLHRGVSGNQEIPLDENRNQRSNPGPIQDETTADNEENENSD</sequence>
<keyword evidence="3" id="KW-1185">Reference proteome</keyword>
<dbReference type="PANTHER" id="PTHR15077">
    <property type="entry name" value="FAS-ASSOCIATING DEATH DOMAIN-CONTAINING PROTEIN FADD"/>
    <property type="match status" value="1"/>
</dbReference>
<dbReference type="SUPFAM" id="SSF47986">
    <property type="entry name" value="DEATH domain"/>
    <property type="match status" value="1"/>
</dbReference>
<dbReference type="Proteomes" id="UP001152795">
    <property type="component" value="Unassembled WGS sequence"/>
</dbReference>
<dbReference type="Pfam" id="PF00531">
    <property type="entry name" value="Death"/>
    <property type="match status" value="1"/>
</dbReference>
<dbReference type="InterPro" id="IPR011029">
    <property type="entry name" value="DEATH-like_dom_sf"/>
</dbReference>
<proteinExistence type="predicted"/>
<evidence type="ECO:0000256" key="1">
    <source>
        <dbReference type="SAM" id="MobiDB-lite"/>
    </source>
</evidence>
<organism evidence="2 3">
    <name type="scientific">Paramuricea clavata</name>
    <name type="common">Red gorgonian</name>
    <name type="synonym">Violescent sea-whip</name>
    <dbReference type="NCBI Taxonomy" id="317549"/>
    <lineage>
        <taxon>Eukaryota</taxon>
        <taxon>Metazoa</taxon>
        <taxon>Cnidaria</taxon>
        <taxon>Anthozoa</taxon>
        <taxon>Octocorallia</taxon>
        <taxon>Malacalcyonacea</taxon>
        <taxon>Plexauridae</taxon>
        <taxon>Paramuricea</taxon>
    </lineage>
</organism>
<comment type="caution">
    <text evidence="2">The sequence shown here is derived from an EMBL/GenBank/DDBJ whole genome shotgun (WGS) entry which is preliminary data.</text>
</comment>
<gene>
    <name evidence="2" type="ORF">PACLA_8A032935</name>
</gene>
<evidence type="ECO:0000313" key="3">
    <source>
        <dbReference type="Proteomes" id="UP001152795"/>
    </source>
</evidence>
<feature type="compositionally biased region" description="Acidic residues" evidence="1">
    <location>
        <begin position="384"/>
        <end position="395"/>
    </location>
</feature>
<evidence type="ECO:0000313" key="2">
    <source>
        <dbReference type="EMBL" id="CAB3977177.1"/>
    </source>
</evidence>
<feature type="region of interest" description="Disordered" evidence="1">
    <location>
        <begin position="364"/>
        <end position="395"/>
    </location>
</feature>
<dbReference type="GO" id="GO:0007165">
    <property type="term" value="P:signal transduction"/>
    <property type="evidence" value="ECO:0007669"/>
    <property type="project" value="InterPro"/>
</dbReference>
<name>A0A7D9H831_PARCT</name>
<dbReference type="InterPro" id="IPR016729">
    <property type="entry name" value="FADD"/>
</dbReference>
<protein>
    <submittedName>
        <fullName evidence="2">Receptor-interacting serine threonine- kinase 3-like isoform X1</fullName>
    </submittedName>
</protein>